<proteinExistence type="predicted"/>
<dbReference type="SUPFAM" id="SSF46785">
    <property type="entry name" value="Winged helix' DNA-binding domain"/>
    <property type="match status" value="1"/>
</dbReference>
<organism evidence="1">
    <name type="scientific">virus sp. ctE0n6</name>
    <dbReference type="NCBI Taxonomy" id="2827985"/>
    <lineage>
        <taxon>Viruses</taxon>
    </lineage>
</organism>
<accession>A0A8S5RG71</accession>
<dbReference type="EMBL" id="BK059101">
    <property type="protein sequence ID" value="DAE29988.1"/>
    <property type="molecule type" value="Genomic_DNA"/>
</dbReference>
<dbReference type="InterPro" id="IPR036390">
    <property type="entry name" value="WH_DNA-bd_sf"/>
</dbReference>
<dbReference type="InterPro" id="IPR036388">
    <property type="entry name" value="WH-like_DNA-bd_sf"/>
</dbReference>
<name>A0A8S5RG71_9VIRU</name>
<protein>
    <submittedName>
        <fullName evidence="1">Winged helix-turn-helix protein</fullName>
    </submittedName>
</protein>
<evidence type="ECO:0000313" key="1">
    <source>
        <dbReference type="EMBL" id="DAE29988.1"/>
    </source>
</evidence>
<dbReference type="Gene3D" id="1.10.10.10">
    <property type="entry name" value="Winged helix-like DNA-binding domain superfamily/Winged helix DNA-binding domain"/>
    <property type="match status" value="1"/>
</dbReference>
<reference evidence="1" key="1">
    <citation type="journal article" date="2021" name="Proc. Natl. Acad. Sci. U.S.A.">
        <title>A Catalog of Tens of Thousands of Viruses from Human Metagenomes Reveals Hidden Associations with Chronic Diseases.</title>
        <authorList>
            <person name="Tisza M.J."/>
            <person name="Buck C.B."/>
        </authorList>
    </citation>
    <scope>NUCLEOTIDE SEQUENCE</scope>
    <source>
        <strain evidence="1">CtE0n6</strain>
    </source>
</reference>
<sequence>MQYINSNDILIIKEVIKLFTQNDYYILESILDKSDEDKGMIKTKGTTKKEIIDKTKLSLSKVTLTLGMLESHGYIEVGLKVKNAKSYIVSEKGIEELLKMKGMYKDE</sequence>